<gene>
    <name evidence="4" type="ORF">MNBD_NITROSPINAE04-2675</name>
</gene>
<accession>A0A3B1CSZ6</accession>
<evidence type="ECO:0000256" key="1">
    <source>
        <dbReference type="ARBA" id="ARBA00022741"/>
    </source>
</evidence>
<dbReference type="Gene3D" id="2.40.50.250">
    <property type="entry name" value="bipa protein"/>
    <property type="match status" value="1"/>
</dbReference>
<dbReference type="InterPro" id="IPR047041">
    <property type="entry name" value="BipA_GTP-bd_dom"/>
</dbReference>
<dbReference type="InterPro" id="IPR047043">
    <property type="entry name" value="BipA_III"/>
</dbReference>
<reference evidence="4" key="1">
    <citation type="submission" date="2018-06" db="EMBL/GenBank/DDBJ databases">
        <authorList>
            <person name="Zhirakovskaya E."/>
        </authorList>
    </citation>
    <scope>NUCLEOTIDE SEQUENCE</scope>
</reference>
<dbReference type="Pfam" id="PF22042">
    <property type="entry name" value="EF-G_D2"/>
    <property type="match status" value="1"/>
</dbReference>
<dbReference type="InterPro" id="IPR000795">
    <property type="entry name" value="T_Tr_GTP-bd_dom"/>
</dbReference>
<dbReference type="Pfam" id="PF00679">
    <property type="entry name" value="EFG_C"/>
    <property type="match status" value="1"/>
</dbReference>
<keyword evidence="1" id="KW-0547">Nucleotide-binding</keyword>
<dbReference type="InterPro" id="IPR006298">
    <property type="entry name" value="BipA"/>
</dbReference>
<dbReference type="InterPro" id="IPR035651">
    <property type="entry name" value="BipA_V"/>
</dbReference>
<dbReference type="FunFam" id="2.40.50.250:FF:000001">
    <property type="entry name" value="GTP-binding protein TypA"/>
    <property type="match status" value="1"/>
</dbReference>
<dbReference type="CDD" id="cd03710">
    <property type="entry name" value="BipA_TypA_C"/>
    <property type="match status" value="1"/>
</dbReference>
<dbReference type="CDD" id="cd16263">
    <property type="entry name" value="BipA_III"/>
    <property type="match status" value="1"/>
</dbReference>
<dbReference type="InterPro" id="IPR042116">
    <property type="entry name" value="TypA/BipA_C"/>
</dbReference>
<dbReference type="Gene3D" id="3.40.50.300">
    <property type="entry name" value="P-loop containing nucleotide triphosphate hydrolases"/>
    <property type="match status" value="1"/>
</dbReference>
<dbReference type="InterPro" id="IPR035647">
    <property type="entry name" value="EFG_III/V"/>
</dbReference>
<dbReference type="NCBIfam" id="TIGR01394">
    <property type="entry name" value="TypA_BipA"/>
    <property type="match status" value="1"/>
</dbReference>
<name>A0A3B1CSZ6_9ZZZZ</name>
<dbReference type="GO" id="GO:0003924">
    <property type="term" value="F:GTPase activity"/>
    <property type="evidence" value="ECO:0007669"/>
    <property type="project" value="InterPro"/>
</dbReference>
<dbReference type="SUPFAM" id="SSF50447">
    <property type="entry name" value="Translation proteins"/>
    <property type="match status" value="1"/>
</dbReference>
<dbReference type="NCBIfam" id="TIGR00231">
    <property type="entry name" value="small_GTP"/>
    <property type="match status" value="1"/>
</dbReference>
<dbReference type="SUPFAM" id="SSF54980">
    <property type="entry name" value="EF-G C-terminal domain-like"/>
    <property type="match status" value="2"/>
</dbReference>
<dbReference type="Gene3D" id="2.40.30.10">
    <property type="entry name" value="Translation factors"/>
    <property type="match status" value="1"/>
</dbReference>
<dbReference type="CDD" id="cd03691">
    <property type="entry name" value="BipA_TypA_II"/>
    <property type="match status" value="1"/>
</dbReference>
<protein>
    <submittedName>
        <fullName evidence="4">GTP-binding protein TypA/BipA</fullName>
    </submittedName>
</protein>
<proteinExistence type="inferred from homology"/>
<dbReference type="GO" id="GO:0005829">
    <property type="term" value="C:cytosol"/>
    <property type="evidence" value="ECO:0007669"/>
    <property type="project" value="TreeGrafter"/>
</dbReference>
<dbReference type="PROSITE" id="PS51722">
    <property type="entry name" value="G_TR_2"/>
    <property type="match status" value="1"/>
</dbReference>
<dbReference type="GO" id="GO:0005525">
    <property type="term" value="F:GTP binding"/>
    <property type="evidence" value="ECO:0007669"/>
    <property type="project" value="UniProtKB-KW"/>
</dbReference>
<dbReference type="Pfam" id="PF00009">
    <property type="entry name" value="GTP_EFTU"/>
    <property type="match status" value="1"/>
</dbReference>
<dbReference type="SUPFAM" id="SSF52540">
    <property type="entry name" value="P-loop containing nucleoside triphosphate hydrolases"/>
    <property type="match status" value="1"/>
</dbReference>
<dbReference type="InterPro" id="IPR027417">
    <property type="entry name" value="P-loop_NTPase"/>
</dbReference>
<dbReference type="Pfam" id="PF21018">
    <property type="entry name" value="BipA_C"/>
    <property type="match status" value="1"/>
</dbReference>
<dbReference type="InterPro" id="IPR048876">
    <property type="entry name" value="BipA_C"/>
</dbReference>
<dbReference type="InterPro" id="IPR053905">
    <property type="entry name" value="EF-G-like_DII"/>
</dbReference>
<dbReference type="FunFam" id="3.30.70.870:FF:000003">
    <property type="entry name" value="GTP-binding protein TypA"/>
    <property type="match status" value="1"/>
</dbReference>
<organism evidence="4">
    <name type="scientific">hydrothermal vent metagenome</name>
    <dbReference type="NCBI Taxonomy" id="652676"/>
    <lineage>
        <taxon>unclassified sequences</taxon>
        <taxon>metagenomes</taxon>
        <taxon>ecological metagenomes</taxon>
    </lineage>
</organism>
<dbReference type="FunFam" id="3.40.50.300:FF:000055">
    <property type="entry name" value="GTP-binding protein TypA"/>
    <property type="match status" value="1"/>
</dbReference>
<dbReference type="PRINTS" id="PR00315">
    <property type="entry name" value="ELONGATNFCT"/>
</dbReference>
<evidence type="ECO:0000313" key="4">
    <source>
        <dbReference type="EMBL" id="VAX25800.1"/>
    </source>
</evidence>
<dbReference type="InterPro" id="IPR000640">
    <property type="entry name" value="EFG_V-like"/>
</dbReference>
<dbReference type="Gene3D" id="3.30.70.240">
    <property type="match status" value="1"/>
</dbReference>
<evidence type="ECO:0000256" key="2">
    <source>
        <dbReference type="ARBA" id="ARBA00023134"/>
    </source>
</evidence>
<dbReference type="GO" id="GO:1990904">
    <property type="term" value="C:ribonucleoprotein complex"/>
    <property type="evidence" value="ECO:0007669"/>
    <property type="project" value="TreeGrafter"/>
</dbReference>
<evidence type="ECO:0000259" key="3">
    <source>
        <dbReference type="PROSITE" id="PS51722"/>
    </source>
</evidence>
<dbReference type="Gene3D" id="3.30.70.870">
    <property type="entry name" value="Elongation Factor G (Translational Gtpase), domain 3"/>
    <property type="match status" value="1"/>
</dbReference>
<dbReference type="EMBL" id="UOGA01000314">
    <property type="protein sequence ID" value="VAX25800.1"/>
    <property type="molecule type" value="Genomic_DNA"/>
</dbReference>
<dbReference type="PANTHER" id="PTHR42908:SF8">
    <property type="entry name" value="TR-TYPE G DOMAIN-CONTAINING PROTEIN"/>
    <property type="match status" value="1"/>
</dbReference>
<dbReference type="InterPro" id="IPR009000">
    <property type="entry name" value="Transl_B-barrel_sf"/>
</dbReference>
<keyword evidence="2" id="KW-0342">GTP-binding</keyword>
<sequence length="609" mass="67231">MSRENDIRNICVIAHVDHGKTTLVDAMFKQAGLFRDNEHVNERLMDVNDLEKERGITIFSKNAAVTWKGVKINIVDTPGHSDFGGEVQRILKMVDGALLLVDAVDGPMPQTKYVLKNALATGLAPVVVINKIDRKDARPDWVLNQVFDLFVALGANDEQLDFHTVYASARNGVATLDSNVPGESMAPLFDTILSDVAAPVVDMEKPFRMLVTSVEYDNYLGRVAVGKIDRGKIFSGDSIAKVDRGGDISFTKVMKLFTFDGPGKHEVDEARAGDIAVVAGGFKELDIGETIADRDFPEALPAIEIDKPTISMDFSINTSPFAGLSGDKLTGRHLEERLTQELRSNLALKVERAEGGEAFKVSGRGELHLTILIETMRREGFELSVSRPQIITSEVDGRKMEPEEFVIVDVDEGFSGKVIEKFGSRKGEMKNMANMEKGRVRLEFTIPARGLIGMHSELLTETRGSAALTHSYHRLIEWAGVIEGRRTGSLISQDKGTATGYALDKLSDRGEFFIKPGTEVYAGMVIGESNKGKDLVVNSTKGKKLTNMRSVSQDDNLKLAPPRLMSLEQCLEYLTDDELAEITPDAIRIRKKYLDADKRKKQRKKNEAA</sequence>
<dbReference type="CDD" id="cd01891">
    <property type="entry name" value="TypA_BipA"/>
    <property type="match status" value="1"/>
</dbReference>
<dbReference type="HAMAP" id="MF_00849">
    <property type="entry name" value="BipA"/>
    <property type="match status" value="1"/>
</dbReference>
<dbReference type="InterPro" id="IPR005225">
    <property type="entry name" value="Small_GTP-bd"/>
</dbReference>
<dbReference type="FunFam" id="3.30.70.240:FF:000002">
    <property type="entry name" value="GTP-binding protein TypA"/>
    <property type="match status" value="1"/>
</dbReference>
<dbReference type="PANTHER" id="PTHR42908">
    <property type="entry name" value="TRANSLATION ELONGATION FACTOR-RELATED"/>
    <property type="match status" value="1"/>
</dbReference>
<feature type="domain" description="Tr-type G" evidence="3">
    <location>
        <begin position="5"/>
        <end position="200"/>
    </location>
</feature>
<dbReference type="InterPro" id="IPR047042">
    <property type="entry name" value="BipA_II"/>
</dbReference>
<dbReference type="AlphaFoldDB" id="A0A3B1CSZ6"/>